<dbReference type="RefSeq" id="WP_344927449.1">
    <property type="nucleotide sequence ID" value="NZ_BAAAYK010000038.1"/>
</dbReference>
<name>A0ABP6RTD5_9PSEU</name>
<evidence type="ECO:0000313" key="1">
    <source>
        <dbReference type="EMBL" id="GAA3358750.1"/>
    </source>
</evidence>
<sequence>MSSGNEERGGSTRDGQVRRLAELDSLLRAPVARPAAHDEALLCLLECACRAARALRRAELDGRDRELLHEALRAARAAATCVAYAMSCPGPGPGARP</sequence>
<accession>A0ABP6RTD5</accession>
<protein>
    <recommendedName>
        <fullName evidence="3">O-linked N-acetylglucosamine transferase</fullName>
    </recommendedName>
</protein>
<reference evidence="2" key="1">
    <citation type="journal article" date="2019" name="Int. J. Syst. Evol. Microbiol.">
        <title>The Global Catalogue of Microorganisms (GCM) 10K type strain sequencing project: providing services to taxonomists for standard genome sequencing and annotation.</title>
        <authorList>
            <consortium name="The Broad Institute Genomics Platform"/>
            <consortium name="The Broad Institute Genome Sequencing Center for Infectious Disease"/>
            <person name="Wu L."/>
            <person name="Ma J."/>
        </authorList>
    </citation>
    <scope>NUCLEOTIDE SEQUENCE [LARGE SCALE GENOMIC DNA]</scope>
    <source>
        <strain evidence="2">JCM 9687</strain>
    </source>
</reference>
<proteinExistence type="predicted"/>
<evidence type="ECO:0000313" key="2">
    <source>
        <dbReference type="Proteomes" id="UP001500483"/>
    </source>
</evidence>
<keyword evidence="2" id="KW-1185">Reference proteome</keyword>
<dbReference type="Proteomes" id="UP001500483">
    <property type="component" value="Unassembled WGS sequence"/>
</dbReference>
<evidence type="ECO:0008006" key="3">
    <source>
        <dbReference type="Google" id="ProtNLM"/>
    </source>
</evidence>
<dbReference type="EMBL" id="BAAAYK010000038">
    <property type="protein sequence ID" value="GAA3358750.1"/>
    <property type="molecule type" value="Genomic_DNA"/>
</dbReference>
<organism evidence="1 2">
    <name type="scientific">Saccharopolyspora gregorii</name>
    <dbReference type="NCBI Taxonomy" id="33914"/>
    <lineage>
        <taxon>Bacteria</taxon>
        <taxon>Bacillati</taxon>
        <taxon>Actinomycetota</taxon>
        <taxon>Actinomycetes</taxon>
        <taxon>Pseudonocardiales</taxon>
        <taxon>Pseudonocardiaceae</taxon>
        <taxon>Saccharopolyspora</taxon>
    </lineage>
</organism>
<gene>
    <name evidence="1" type="ORF">GCM10020366_32010</name>
</gene>
<comment type="caution">
    <text evidence="1">The sequence shown here is derived from an EMBL/GenBank/DDBJ whole genome shotgun (WGS) entry which is preliminary data.</text>
</comment>